<proteinExistence type="predicted"/>
<comment type="caution">
    <text evidence="2">The sequence shown here is derived from an EMBL/GenBank/DDBJ whole genome shotgun (WGS) entry which is preliminary data.</text>
</comment>
<evidence type="ECO:0000313" key="3">
    <source>
        <dbReference type="Proteomes" id="UP001623660"/>
    </source>
</evidence>
<dbReference type="InterPro" id="IPR036869">
    <property type="entry name" value="J_dom_sf"/>
</dbReference>
<reference evidence="2 3" key="1">
    <citation type="submission" date="2024-11" db="EMBL/GenBank/DDBJ databases">
        <authorList>
            <person name="Heng Y.C."/>
            <person name="Lim A.C.H."/>
            <person name="Lee J.K.Y."/>
            <person name="Kittelmann S."/>
        </authorList>
    </citation>
    <scope>NUCLEOTIDE SEQUENCE [LARGE SCALE GENOMIC DNA]</scope>
    <source>
        <strain evidence="2 3">WILCCON 0269</strain>
    </source>
</reference>
<evidence type="ECO:0000313" key="2">
    <source>
        <dbReference type="EMBL" id="MFL0198237.1"/>
    </source>
</evidence>
<gene>
    <name evidence="2" type="ORF">ACJDU8_22130</name>
</gene>
<dbReference type="Proteomes" id="UP001623660">
    <property type="component" value="Unassembled WGS sequence"/>
</dbReference>
<keyword evidence="3" id="KW-1185">Reference proteome</keyword>
<protein>
    <recommendedName>
        <fullName evidence="4">J domain-containing protein</fullName>
    </recommendedName>
</protein>
<keyword evidence="1" id="KW-0235">DNA replication</keyword>
<organism evidence="2 3">
    <name type="scientific">Candidatus Clostridium eludens</name>
    <dbReference type="NCBI Taxonomy" id="3381663"/>
    <lineage>
        <taxon>Bacteria</taxon>
        <taxon>Bacillati</taxon>
        <taxon>Bacillota</taxon>
        <taxon>Clostridia</taxon>
        <taxon>Eubacteriales</taxon>
        <taxon>Clostridiaceae</taxon>
        <taxon>Clostridium</taxon>
    </lineage>
</organism>
<dbReference type="SUPFAM" id="SSF46565">
    <property type="entry name" value="Chaperone J-domain"/>
    <property type="match status" value="1"/>
</dbReference>
<dbReference type="Gene3D" id="1.10.287.110">
    <property type="entry name" value="DnaJ domain"/>
    <property type="match status" value="1"/>
</dbReference>
<name>A0ABW8SQC0_9CLOT</name>
<dbReference type="EMBL" id="JBJHZX010000051">
    <property type="protein sequence ID" value="MFL0198237.1"/>
    <property type="molecule type" value="Genomic_DNA"/>
</dbReference>
<dbReference type="RefSeq" id="WP_406794343.1">
    <property type="nucleotide sequence ID" value="NZ_JBJHZX010000051.1"/>
</dbReference>
<evidence type="ECO:0008006" key="4">
    <source>
        <dbReference type="Google" id="ProtNLM"/>
    </source>
</evidence>
<sequence length="269" mass="31775">MYCVIQKVFNKKENTNGEYKELKVESSTLSVDGKAYTKYYYRHTGEQFKRPHREAFKISIHESYRENGKVKKKQWVICTVGYYDITDGWSYIGDHVIGGLGRKAEELGITEEQICDMVYKKFDPIIATVEKEFKLTEEYKAKKQHDKILEKYRKAKEKFEKKYGDNTYDYCYDVFGVLRNEDYLKELQGNYKAQQEYYKSSYYGSGSSNYSSYDYSSYLGNKHSNYTEDEKVKLKKIYKVLALKFHPDMKEGDAGMMKLINTLKESWGI</sequence>
<evidence type="ECO:0000256" key="1">
    <source>
        <dbReference type="ARBA" id="ARBA00022705"/>
    </source>
</evidence>
<accession>A0ABW8SQC0</accession>